<keyword evidence="2" id="KW-1185">Reference proteome</keyword>
<gene>
    <name evidence="1" type="ORF">E3N88_38609</name>
</gene>
<organism evidence="1 2">
    <name type="scientific">Mikania micrantha</name>
    <name type="common">bitter vine</name>
    <dbReference type="NCBI Taxonomy" id="192012"/>
    <lineage>
        <taxon>Eukaryota</taxon>
        <taxon>Viridiplantae</taxon>
        <taxon>Streptophyta</taxon>
        <taxon>Embryophyta</taxon>
        <taxon>Tracheophyta</taxon>
        <taxon>Spermatophyta</taxon>
        <taxon>Magnoliopsida</taxon>
        <taxon>eudicotyledons</taxon>
        <taxon>Gunneridae</taxon>
        <taxon>Pentapetalae</taxon>
        <taxon>asterids</taxon>
        <taxon>campanulids</taxon>
        <taxon>Asterales</taxon>
        <taxon>Asteraceae</taxon>
        <taxon>Asteroideae</taxon>
        <taxon>Heliantheae alliance</taxon>
        <taxon>Eupatorieae</taxon>
        <taxon>Mikania</taxon>
    </lineage>
</organism>
<reference evidence="1 2" key="1">
    <citation type="submission" date="2019-05" db="EMBL/GenBank/DDBJ databases">
        <title>Mikania micrantha, genome provides insights into the molecular mechanism of rapid growth.</title>
        <authorList>
            <person name="Liu B."/>
        </authorList>
    </citation>
    <scope>NUCLEOTIDE SEQUENCE [LARGE SCALE GENOMIC DNA]</scope>
    <source>
        <strain evidence="1">NLD-2019</strain>
        <tissue evidence="1">Leaf</tissue>
    </source>
</reference>
<dbReference type="EMBL" id="SZYD01000018">
    <property type="protein sequence ID" value="KAD2805232.1"/>
    <property type="molecule type" value="Genomic_DNA"/>
</dbReference>
<evidence type="ECO:0000313" key="2">
    <source>
        <dbReference type="Proteomes" id="UP000326396"/>
    </source>
</evidence>
<dbReference type="Proteomes" id="UP000326396">
    <property type="component" value="Linkage Group LG8"/>
</dbReference>
<evidence type="ECO:0000313" key="1">
    <source>
        <dbReference type="EMBL" id="KAD2805232.1"/>
    </source>
</evidence>
<name>A0A5N6LX02_9ASTR</name>
<sequence length="72" mass="7911">MTNLGFLKKNFPVKQNPDLHDPLLPDSDDALAVCLESQFCCENGFQSFAESDSLNPSRLESLALMALIGTHD</sequence>
<dbReference type="AlphaFoldDB" id="A0A5N6LX02"/>
<protein>
    <submittedName>
        <fullName evidence="1">Uncharacterized protein</fullName>
    </submittedName>
</protein>
<comment type="caution">
    <text evidence="1">The sequence shown here is derived from an EMBL/GenBank/DDBJ whole genome shotgun (WGS) entry which is preliminary data.</text>
</comment>
<accession>A0A5N6LX02</accession>
<proteinExistence type="predicted"/>